<sequence>MLDSNISAFIQAQLADTIAQKQLTKPLLDLIYQKKWFNLWVPTRYAGLGAELAAGCRLLEELAYIDGGFGWTVTLCAGANMFAGFIAPDLAEQIFKQAQVCWGGSGKPAGRADKLADGYRISGLWKYATGAPHLSHFTLNAWLYEDGAPILDEAGVPQYRSFFVDREDVLIHYDWNTFGLECTASHSFSVEELIVAQNRAFDLQPDKRTLDDPLFRYPFMTFAECTLAVNYIGMFRRFLDLTERYFFVKAADASWAKTRGKVLFKQIDQLRTDVDQSVARLYMLMEQTWNLTHTAEEHMGEISTLSRFLVGRIKEETIRLFPYLGIYGAQRENEVNRVFRHLFTASQHALLNTES</sequence>
<accession>A0ABY7WDQ3</accession>
<dbReference type="RefSeq" id="WP_274265741.1">
    <property type="nucleotide sequence ID" value="NZ_CP117880.1"/>
</dbReference>
<protein>
    <submittedName>
        <fullName evidence="1">Acyl-CoA dehydrogenase</fullName>
    </submittedName>
</protein>
<proteinExistence type="predicted"/>
<name>A0ABY7WDQ3_9SPHI</name>
<reference evidence="1 2" key="1">
    <citation type="submission" date="2023-02" db="EMBL/GenBank/DDBJ databases">
        <title>Genome sequence of Sphingobacterium sp. KACC 22765.</title>
        <authorList>
            <person name="Kim S."/>
            <person name="Heo J."/>
            <person name="Kwon S.-W."/>
        </authorList>
    </citation>
    <scope>NUCLEOTIDE SEQUENCE [LARGE SCALE GENOMIC DNA]</scope>
    <source>
        <strain evidence="1 2">KACC 22765</strain>
    </source>
</reference>
<evidence type="ECO:0000313" key="2">
    <source>
        <dbReference type="Proteomes" id="UP001221558"/>
    </source>
</evidence>
<dbReference type="Proteomes" id="UP001221558">
    <property type="component" value="Chromosome"/>
</dbReference>
<dbReference type="Gene3D" id="1.10.540.10">
    <property type="entry name" value="Acyl-CoA dehydrogenase/oxidase, N-terminal domain"/>
    <property type="match status" value="1"/>
</dbReference>
<organism evidence="1 2">
    <name type="scientific">Sphingobacterium oryzagri</name>
    <dbReference type="NCBI Taxonomy" id="3025669"/>
    <lineage>
        <taxon>Bacteria</taxon>
        <taxon>Pseudomonadati</taxon>
        <taxon>Bacteroidota</taxon>
        <taxon>Sphingobacteriia</taxon>
        <taxon>Sphingobacteriales</taxon>
        <taxon>Sphingobacteriaceae</taxon>
        <taxon>Sphingobacterium</taxon>
    </lineage>
</organism>
<dbReference type="Gene3D" id="1.20.140.10">
    <property type="entry name" value="Butyryl-CoA Dehydrogenase, subunit A, domain 3"/>
    <property type="match status" value="1"/>
</dbReference>
<evidence type="ECO:0000313" key="1">
    <source>
        <dbReference type="EMBL" id="WDF67005.1"/>
    </source>
</evidence>
<dbReference type="EMBL" id="CP117880">
    <property type="protein sequence ID" value="WDF67005.1"/>
    <property type="molecule type" value="Genomic_DNA"/>
</dbReference>
<dbReference type="InterPro" id="IPR009100">
    <property type="entry name" value="AcylCoA_DH/oxidase_NM_dom_sf"/>
</dbReference>
<dbReference type="SUPFAM" id="SSF56645">
    <property type="entry name" value="Acyl-CoA dehydrogenase NM domain-like"/>
    <property type="match status" value="1"/>
</dbReference>
<dbReference type="InterPro" id="IPR046373">
    <property type="entry name" value="Acyl-CoA_Oxase/DH_mid-dom_sf"/>
</dbReference>
<dbReference type="PIRSF" id="PIRSF016578">
    <property type="entry name" value="HsaA"/>
    <property type="match status" value="1"/>
</dbReference>
<keyword evidence="2" id="KW-1185">Reference proteome</keyword>
<dbReference type="InterPro" id="IPR037069">
    <property type="entry name" value="AcylCoA_DH/ox_N_sf"/>
</dbReference>
<dbReference type="Gene3D" id="2.40.110.10">
    <property type="entry name" value="Butyryl-CoA Dehydrogenase, subunit A, domain 2"/>
    <property type="match status" value="1"/>
</dbReference>
<gene>
    <name evidence="1" type="ORF">PQ465_11880</name>
</gene>